<accession>A0ABX1RDQ0</accession>
<keyword evidence="3" id="KW-1185">Reference proteome</keyword>
<gene>
    <name evidence="2" type="ORF">HF577_15605</name>
</gene>
<dbReference type="RefSeq" id="WP_211174333.1">
    <property type="nucleotide sequence ID" value="NZ_JAAXKY010000045.1"/>
</dbReference>
<reference evidence="2 3" key="1">
    <citation type="submission" date="2020-04" db="EMBL/GenBank/DDBJ databases">
        <authorList>
            <person name="Klaysubun C."/>
            <person name="Duangmal K."/>
            <person name="Lipun K."/>
        </authorList>
    </citation>
    <scope>NUCLEOTIDE SEQUENCE [LARGE SCALE GENOMIC DNA]</scope>
    <source>
        <strain evidence="2 3">JCM 11839</strain>
    </source>
</reference>
<protein>
    <submittedName>
        <fullName evidence="2">Uncharacterized protein</fullName>
    </submittedName>
</protein>
<comment type="caution">
    <text evidence="2">The sequence shown here is derived from an EMBL/GenBank/DDBJ whole genome shotgun (WGS) entry which is preliminary data.</text>
</comment>
<proteinExistence type="predicted"/>
<sequence length="66" mass="7622">MIVVTRDAPEILLDNPISHFSRSSTVRRQSRPATGDRFRDNKKDGDGDRRLFEQVTRVDRGRLGRP</sequence>
<evidence type="ECO:0000313" key="2">
    <source>
        <dbReference type="EMBL" id="NMH78507.1"/>
    </source>
</evidence>
<name>A0ABX1RDQ0_9PSEU</name>
<dbReference type="Proteomes" id="UP001296706">
    <property type="component" value="Unassembled WGS sequence"/>
</dbReference>
<evidence type="ECO:0000313" key="3">
    <source>
        <dbReference type="Proteomes" id="UP001296706"/>
    </source>
</evidence>
<evidence type="ECO:0000256" key="1">
    <source>
        <dbReference type="SAM" id="MobiDB-lite"/>
    </source>
</evidence>
<organism evidence="2 3">
    <name type="scientific">Pseudonocardia xinjiangensis</name>
    <dbReference type="NCBI Taxonomy" id="75289"/>
    <lineage>
        <taxon>Bacteria</taxon>
        <taxon>Bacillati</taxon>
        <taxon>Actinomycetota</taxon>
        <taxon>Actinomycetes</taxon>
        <taxon>Pseudonocardiales</taxon>
        <taxon>Pseudonocardiaceae</taxon>
        <taxon>Pseudonocardia</taxon>
    </lineage>
</organism>
<dbReference type="EMBL" id="JAAXKY010000045">
    <property type="protein sequence ID" value="NMH78507.1"/>
    <property type="molecule type" value="Genomic_DNA"/>
</dbReference>
<feature type="region of interest" description="Disordered" evidence="1">
    <location>
        <begin position="22"/>
        <end position="66"/>
    </location>
</feature>
<feature type="compositionally biased region" description="Basic and acidic residues" evidence="1">
    <location>
        <begin position="34"/>
        <end position="66"/>
    </location>
</feature>